<accession>A0A8K0E9G9</accession>
<dbReference type="CDD" id="cd03784">
    <property type="entry name" value="GT1_Gtf-like"/>
    <property type="match status" value="1"/>
</dbReference>
<keyword evidence="3 4" id="KW-0808">Transferase</keyword>
<dbReference type="GO" id="GO:0008194">
    <property type="term" value="F:UDP-glycosyltransferase activity"/>
    <property type="evidence" value="ECO:0007669"/>
    <property type="project" value="InterPro"/>
</dbReference>
<dbReference type="EMBL" id="VOIH02000008">
    <property type="protein sequence ID" value="KAF3439192.1"/>
    <property type="molecule type" value="Genomic_DNA"/>
</dbReference>
<dbReference type="FunFam" id="3.40.50.2000:FF:000088">
    <property type="entry name" value="Glycosyltransferase"/>
    <property type="match status" value="1"/>
</dbReference>
<dbReference type="PANTHER" id="PTHR48045:SF20">
    <property type="entry name" value="UDP-RHAMNOSE:RHAMNOSYLTRANSFERASE 1"/>
    <property type="match status" value="1"/>
</dbReference>
<evidence type="ECO:0000256" key="4">
    <source>
        <dbReference type="RuleBase" id="RU003718"/>
    </source>
</evidence>
<evidence type="ECO:0000256" key="2">
    <source>
        <dbReference type="ARBA" id="ARBA00022676"/>
    </source>
</evidence>
<dbReference type="AlphaFoldDB" id="A0A8K0E9G9"/>
<keyword evidence="7" id="KW-1185">Reference proteome</keyword>
<protein>
    <recommendedName>
        <fullName evidence="5">Glycosyltransferase</fullName>
        <ecNumber evidence="5">2.4.1.-</ecNumber>
    </recommendedName>
</protein>
<evidence type="ECO:0000256" key="3">
    <source>
        <dbReference type="ARBA" id="ARBA00022679"/>
    </source>
</evidence>
<dbReference type="EC" id="2.4.1.-" evidence="5"/>
<keyword evidence="2 4" id="KW-0328">Glycosyltransferase</keyword>
<evidence type="ECO:0000313" key="6">
    <source>
        <dbReference type="EMBL" id="KAF3439192.1"/>
    </source>
</evidence>
<dbReference type="PANTHER" id="PTHR48045">
    <property type="entry name" value="UDP-GLYCOSYLTRANSFERASE 72B1"/>
    <property type="match status" value="1"/>
</dbReference>
<organism evidence="6 7">
    <name type="scientific">Rhamnella rubrinervis</name>
    <dbReference type="NCBI Taxonomy" id="2594499"/>
    <lineage>
        <taxon>Eukaryota</taxon>
        <taxon>Viridiplantae</taxon>
        <taxon>Streptophyta</taxon>
        <taxon>Embryophyta</taxon>
        <taxon>Tracheophyta</taxon>
        <taxon>Spermatophyta</taxon>
        <taxon>Magnoliopsida</taxon>
        <taxon>eudicotyledons</taxon>
        <taxon>Gunneridae</taxon>
        <taxon>Pentapetalae</taxon>
        <taxon>rosids</taxon>
        <taxon>fabids</taxon>
        <taxon>Rosales</taxon>
        <taxon>Rhamnaceae</taxon>
        <taxon>rhamnoid group</taxon>
        <taxon>Rhamneae</taxon>
        <taxon>Rhamnella</taxon>
    </lineage>
</organism>
<name>A0A8K0E9G9_9ROSA</name>
<gene>
    <name evidence="6" type="ORF">FNV43_RR17467</name>
</gene>
<reference evidence="6" key="1">
    <citation type="submission" date="2020-03" db="EMBL/GenBank/DDBJ databases">
        <title>A high-quality chromosome-level genome assembly of a woody plant with both climbing and erect habits, Rhamnella rubrinervis.</title>
        <authorList>
            <person name="Lu Z."/>
            <person name="Yang Y."/>
            <person name="Zhu X."/>
            <person name="Sun Y."/>
        </authorList>
    </citation>
    <scope>NUCLEOTIDE SEQUENCE</scope>
    <source>
        <strain evidence="6">BYM</strain>
        <tissue evidence="6">Leaf</tissue>
    </source>
</reference>
<evidence type="ECO:0000256" key="5">
    <source>
        <dbReference type="RuleBase" id="RU362057"/>
    </source>
</evidence>
<dbReference type="InterPro" id="IPR035595">
    <property type="entry name" value="UDP_glycos_trans_CS"/>
</dbReference>
<proteinExistence type="inferred from homology"/>
<evidence type="ECO:0000313" key="7">
    <source>
        <dbReference type="Proteomes" id="UP000796880"/>
    </source>
</evidence>
<comment type="similarity">
    <text evidence="1 4">Belongs to the UDP-glycosyltransferase family.</text>
</comment>
<dbReference type="OrthoDB" id="1188768at2759"/>
<sequence length="468" mass="53120">MKSTISSMAKEESKLHIAMFPWLAFGHMTPFLELAKLIAQKGHRISFMSTPRNIDRLPKLPPTLTPFINFVKLPLPHTDNLPEDTQATTDLTPDKIPHLKNAHDRLQDSISQFLQSSKPDWVVQDFSAYWLPEIARNLGIPSVFFSIYVAASVAFSGPTLTSDDRTKPEDFTVPPYWVPFPTKVRFHLYEVLTIYDNLTEADGAVSVARSFEEVLRGVDAVAVRSCMEFEPQWLQLLQDLHQKPVFPVGVLAPRKYDGGEEDDDNDKWMPIKEWLDKQNARSVVYIAFGSEAKVKQDELTEIAHGLELSGLPFFWVLRIDGDSELPEGFEERTKGHGVVCTTWAPQLKILAHQSIGGFLTHSGFSSVVEALKFAIPLVLFPITNDQGINARLLEEKNIGFPIPRDKSDGSFTRQSVADSLRHVVVEEEGESYRDKAKEMRLLFGDEHRQDRYVNDFLAHLLTHRRPKE</sequence>
<comment type="caution">
    <text evidence="6">The sequence shown here is derived from an EMBL/GenBank/DDBJ whole genome shotgun (WGS) entry which is preliminary data.</text>
</comment>
<dbReference type="InterPro" id="IPR002213">
    <property type="entry name" value="UDP_glucos_trans"/>
</dbReference>
<dbReference type="Gene3D" id="3.40.50.2000">
    <property type="entry name" value="Glycogen Phosphorylase B"/>
    <property type="match status" value="2"/>
</dbReference>
<dbReference type="FunFam" id="3.40.50.2000:FF:000037">
    <property type="entry name" value="Glycosyltransferase"/>
    <property type="match status" value="1"/>
</dbReference>
<dbReference type="Pfam" id="PF00201">
    <property type="entry name" value="UDPGT"/>
    <property type="match status" value="1"/>
</dbReference>
<dbReference type="Proteomes" id="UP000796880">
    <property type="component" value="Unassembled WGS sequence"/>
</dbReference>
<evidence type="ECO:0000256" key="1">
    <source>
        <dbReference type="ARBA" id="ARBA00009995"/>
    </source>
</evidence>
<dbReference type="PROSITE" id="PS00375">
    <property type="entry name" value="UDPGT"/>
    <property type="match status" value="1"/>
</dbReference>
<dbReference type="SUPFAM" id="SSF53756">
    <property type="entry name" value="UDP-Glycosyltransferase/glycogen phosphorylase"/>
    <property type="match status" value="1"/>
</dbReference>